<evidence type="ECO:0000259" key="5">
    <source>
        <dbReference type="Pfam" id="PF03446"/>
    </source>
</evidence>
<feature type="domain" description="3-hydroxyisobutyrate dehydrogenase-like NAD-binding" evidence="6">
    <location>
        <begin position="166"/>
        <end position="281"/>
    </location>
</feature>
<dbReference type="PANTHER" id="PTHR43580:SF2">
    <property type="entry name" value="CYTOKINE-LIKE NUCLEAR FACTOR N-PAC"/>
    <property type="match status" value="1"/>
</dbReference>
<dbReference type="Pfam" id="PF14833">
    <property type="entry name" value="NAD_binding_11"/>
    <property type="match status" value="1"/>
</dbReference>
<dbReference type="EMBL" id="FOEF01000004">
    <property type="protein sequence ID" value="SEP14121.1"/>
    <property type="molecule type" value="Genomic_DNA"/>
</dbReference>
<dbReference type="GO" id="GO:0051287">
    <property type="term" value="F:NAD binding"/>
    <property type="evidence" value="ECO:0007669"/>
    <property type="project" value="InterPro"/>
</dbReference>
<protein>
    <submittedName>
        <fullName evidence="7">3-hydroxyisobutyrate dehydrogenase</fullName>
    </submittedName>
</protein>
<dbReference type="GO" id="GO:0050661">
    <property type="term" value="F:NADP binding"/>
    <property type="evidence" value="ECO:0007669"/>
    <property type="project" value="InterPro"/>
</dbReference>
<dbReference type="InterPro" id="IPR006115">
    <property type="entry name" value="6PGDH_NADP-bd"/>
</dbReference>
<keyword evidence="2" id="KW-0560">Oxidoreductase</keyword>
<evidence type="ECO:0000256" key="1">
    <source>
        <dbReference type="ARBA" id="ARBA00009080"/>
    </source>
</evidence>
<gene>
    <name evidence="7" type="ORF">SAMN04489732_10416</name>
</gene>
<organism evidence="7 8">
    <name type="scientific">Amycolatopsis saalfeldensis</name>
    <dbReference type="NCBI Taxonomy" id="394193"/>
    <lineage>
        <taxon>Bacteria</taxon>
        <taxon>Bacillati</taxon>
        <taxon>Actinomycetota</taxon>
        <taxon>Actinomycetes</taxon>
        <taxon>Pseudonocardiales</taxon>
        <taxon>Pseudonocardiaceae</taxon>
        <taxon>Amycolatopsis</taxon>
    </lineage>
</organism>
<dbReference type="STRING" id="394193.SAMN04489732_10416"/>
<keyword evidence="8" id="KW-1185">Reference proteome</keyword>
<name>A0A1H8VFF1_9PSEU</name>
<dbReference type="Pfam" id="PF03446">
    <property type="entry name" value="NAD_binding_2"/>
    <property type="match status" value="1"/>
</dbReference>
<accession>A0A1H8VFF1</accession>
<sequence length="294" mass="30010">MRIGFIGLGNMGRPMAERLLGSGWDLTVHNRTPAKATSLVEAGARFAPAIADLRGCDVVLSMVGTDDDLRAITLGPGGLFDTPSTGVLLVDCSTVGAEVTEEVASAARTAGGDVLAAPVAGGPSVIPDGGLAIVCSGAPAAYERAEAVLESLARKVIYAGEGATSRQVKILHNLIVAVIAHAVAEVSVLGEAIGVARADLLEFVGAGAIGSPFIRYKAEQMKSLDFSAAFTTALMAKDLDLGHALAAGRADTPLVDHTRATLHDLLAAGWGEQDIAALVAYLAGRNGIDLLPQP</sequence>
<dbReference type="GO" id="GO:0016491">
    <property type="term" value="F:oxidoreductase activity"/>
    <property type="evidence" value="ECO:0007669"/>
    <property type="project" value="UniProtKB-KW"/>
</dbReference>
<dbReference type="PANTHER" id="PTHR43580">
    <property type="entry name" value="OXIDOREDUCTASE GLYR1-RELATED"/>
    <property type="match status" value="1"/>
</dbReference>
<evidence type="ECO:0000256" key="2">
    <source>
        <dbReference type="ARBA" id="ARBA00023002"/>
    </source>
</evidence>
<keyword evidence="3" id="KW-0520">NAD</keyword>
<dbReference type="RefSeq" id="WP_091616392.1">
    <property type="nucleotide sequence ID" value="NZ_FOEF01000004.1"/>
</dbReference>
<dbReference type="InterPro" id="IPR029154">
    <property type="entry name" value="HIBADH-like_NADP-bd"/>
</dbReference>
<dbReference type="InterPro" id="IPR013328">
    <property type="entry name" value="6PGD_dom2"/>
</dbReference>
<evidence type="ECO:0000256" key="4">
    <source>
        <dbReference type="PIRSR" id="PIRSR000103-1"/>
    </source>
</evidence>
<dbReference type="PIRSF" id="PIRSF000103">
    <property type="entry name" value="HIBADH"/>
    <property type="match status" value="1"/>
</dbReference>
<dbReference type="PROSITE" id="PS00895">
    <property type="entry name" value="3_HYDROXYISOBUT_DH"/>
    <property type="match status" value="1"/>
</dbReference>
<comment type="similarity">
    <text evidence="1">Belongs to the HIBADH-related family.</text>
</comment>
<dbReference type="SUPFAM" id="SSF48179">
    <property type="entry name" value="6-phosphogluconate dehydrogenase C-terminal domain-like"/>
    <property type="match status" value="1"/>
</dbReference>
<evidence type="ECO:0000259" key="6">
    <source>
        <dbReference type="Pfam" id="PF14833"/>
    </source>
</evidence>
<dbReference type="AlphaFoldDB" id="A0A1H8VFF1"/>
<dbReference type="GO" id="GO:0016054">
    <property type="term" value="P:organic acid catabolic process"/>
    <property type="evidence" value="ECO:0007669"/>
    <property type="project" value="UniProtKB-ARBA"/>
</dbReference>
<dbReference type="InterPro" id="IPR015815">
    <property type="entry name" value="HIBADH-related"/>
</dbReference>
<evidence type="ECO:0000256" key="3">
    <source>
        <dbReference type="ARBA" id="ARBA00023027"/>
    </source>
</evidence>
<dbReference type="InterPro" id="IPR036291">
    <property type="entry name" value="NAD(P)-bd_dom_sf"/>
</dbReference>
<dbReference type="OrthoDB" id="3185659at2"/>
<evidence type="ECO:0000313" key="7">
    <source>
        <dbReference type="EMBL" id="SEP14121.1"/>
    </source>
</evidence>
<proteinExistence type="inferred from homology"/>
<dbReference type="Gene3D" id="3.40.50.720">
    <property type="entry name" value="NAD(P)-binding Rossmann-like Domain"/>
    <property type="match status" value="1"/>
</dbReference>
<evidence type="ECO:0000313" key="8">
    <source>
        <dbReference type="Proteomes" id="UP000198582"/>
    </source>
</evidence>
<feature type="domain" description="6-phosphogluconate dehydrogenase NADP-binding" evidence="5">
    <location>
        <begin position="2"/>
        <end position="160"/>
    </location>
</feature>
<feature type="active site" evidence="4">
    <location>
        <position position="169"/>
    </location>
</feature>
<dbReference type="Proteomes" id="UP000198582">
    <property type="component" value="Unassembled WGS sequence"/>
</dbReference>
<dbReference type="Gene3D" id="1.10.1040.10">
    <property type="entry name" value="N-(1-d-carboxylethyl)-l-norvaline Dehydrogenase, domain 2"/>
    <property type="match status" value="1"/>
</dbReference>
<reference evidence="7 8" key="1">
    <citation type="submission" date="2016-10" db="EMBL/GenBank/DDBJ databases">
        <authorList>
            <person name="de Groot N.N."/>
        </authorList>
    </citation>
    <scope>NUCLEOTIDE SEQUENCE [LARGE SCALE GENOMIC DNA]</scope>
    <source>
        <strain evidence="7 8">DSM 44993</strain>
    </source>
</reference>
<dbReference type="InterPro" id="IPR002204">
    <property type="entry name" value="3-OH-isobutyrate_DH-rel_CS"/>
</dbReference>
<dbReference type="InterPro" id="IPR051265">
    <property type="entry name" value="HIBADH-related_NP60_sf"/>
</dbReference>
<dbReference type="InterPro" id="IPR008927">
    <property type="entry name" value="6-PGluconate_DH-like_C_sf"/>
</dbReference>
<dbReference type="SUPFAM" id="SSF51735">
    <property type="entry name" value="NAD(P)-binding Rossmann-fold domains"/>
    <property type="match status" value="1"/>
</dbReference>